<evidence type="ECO:0000313" key="7">
    <source>
        <dbReference type="Proteomes" id="UP000216074"/>
    </source>
</evidence>
<dbReference type="NCBIfam" id="TIGR04448">
    <property type="entry name" value="creatininase"/>
    <property type="match status" value="1"/>
</dbReference>
<comment type="similarity">
    <text evidence="5">Belongs to the creatininase superfamily.</text>
</comment>
<dbReference type="EMBL" id="MWWY01000005">
    <property type="protein sequence ID" value="OZG66310.1"/>
    <property type="molecule type" value="Genomic_DNA"/>
</dbReference>
<evidence type="ECO:0000256" key="4">
    <source>
        <dbReference type="ARBA" id="ARBA00022833"/>
    </source>
</evidence>
<dbReference type="InterPro" id="IPR003785">
    <property type="entry name" value="Creatininase/forma_Hydrolase"/>
</dbReference>
<comment type="cofactor">
    <cofactor evidence="1">
        <name>Zn(2+)</name>
        <dbReference type="ChEBI" id="CHEBI:29105"/>
    </cofactor>
</comment>
<gene>
    <name evidence="6" type="ORF">BHAP_0172</name>
</gene>
<dbReference type="GO" id="GO:0016811">
    <property type="term" value="F:hydrolase activity, acting on carbon-nitrogen (but not peptide) bonds, in linear amides"/>
    <property type="evidence" value="ECO:0007669"/>
    <property type="project" value="TreeGrafter"/>
</dbReference>
<sequence>MGINRRMDHMTWPEFKEACERPVIVPIGSTEQHGQHLPIGTDAVLATRISEDLADRIDGTVLPTLSYGYKSKPLSGGGPLFPGTIDMNGVTVINQMHDVLRELIDDGCTRIVVLNAHFENEAFIVEAIDLVTRETGGVATIVETNWWDPLPQSVVDEVFDGLVFPGWALEHAAVTETSLMLHYAPELVHMDRAVEEAGASAKSYVRYPVRQGDVPAHGGLANPAGSSAERGQLIADACVNEIARVCAEEFSGR</sequence>
<accession>A0A261G4H4</accession>
<reference evidence="6 7" key="1">
    <citation type="journal article" date="2017" name="BMC Genomics">
        <title>Comparative genomic and phylogenomic analyses of the Bifidobacteriaceae family.</title>
        <authorList>
            <person name="Lugli G.A."/>
            <person name="Milani C."/>
            <person name="Turroni F."/>
            <person name="Duranti S."/>
            <person name="Mancabelli L."/>
            <person name="Mangifesta M."/>
            <person name="Ferrario C."/>
            <person name="Modesto M."/>
            <person name="Mattarelli P."/>
            <person name="Jiri K."/>
            <person name="van Sinderen D."/>
            <person name="Ventura M."/>
        </authorList>
    </citation>
    <scope>NUCLEOTIDE SEQUENCE [LARGE SCALE GENOMIC DNA]</scope>
    <source>
        <strain evidence="6 7">DSM 100202</strain>
    </source>
</reference>
<proteinExistence type="inferred from homology"/>
<dbReference type="Gene3D" id="3.40.50.10310">
    <property type="entry name" value="Creatininase"/>
    <property type="match status" value="1"/>
</dbReference>
<dbReference type="OrthoDB" id="9801445at2"/>
<organism evidence="6 7">
    <name type="scientific">Bifidobacterium hapali</name>
    <dbReference type="NCBI Taxonomy" id="1630172"/>
    <lineage>
        <taxon>Bacteria</taxon>
        <taxon>Bacillati</taxon>
        <taxon>Actinomycetota</taxon>
        <taxon>Actinomycetes</taxon>
        <taxon>Bifidobacteriales</taxon>
        <taxon>Bifidobacteriaceae</taxon>
        <taxon>Bifidobacterium</taxon>
    </lineage>
</organism>
<dbReference type="GO" id="GO:0006601">
    <property type="term" value="P:creatine biosynthetic process"/>
    <property type="evidence" value="ECO:0007669"/>
    <property type="project" value="InterPro"/>
</dbReference>
<dbReference type="GO" id="GO:0009231">
    <property type="term" value="P:riboflavin biosynthetic process"/>
    <property type="evidence" value="ECO:0007669"/>
    <property type="project" value="TreeGrafter"/>
</dbReference>
<protein>
    <submittedName>
        <fullName evidence="6">Creatininase</fullName>
    </submittedName>
</protein>
<evidence type="ECO:0000256" key="2">
    <source>
        <dbReference type="ARBA" id="ARBA00022723"/>
    </source>
</evidence>
<dbReference type="RefSeq" id="WP_094728716.1">
    <property type="nucleotide sequence ID" value="NZ_MWWY01000005.1"/>
</dbReference>
<evidence type="ECO:0000256" key="1">
    <source>
        <dbReference type="ARBA" id="ARBA00001947"/>
    </source>
</evidence>
<dbReference type="InterPro" id="IPR024087">
    <property type="entry name" value="Creatininase-like_sf"/>
</dbReference>
<dbReference type="PANTHER" id="PTHR35005">
    <property type="entry name" value="3-DEHYDRO-SCYLLO-INOSOSE HYDROLASE"/>
    <property type="match status" value="1"/>
</dbReference>
<dbReference type="GO" id="GO:0046872">
    <property type="term" value="F:metal ion binding"/>
    <property type="evidence" value="ECO:0007669"/>
    <property type="project" value="UniProtKB-KW"/>
</dbReference>
<evidence type="ECO:0000256" key="3">
    <source>
        <dbReference type="ARBA" id="ARBA00022801"/>
    </source>
</evidence>
<dbReference type="SUPFAM" id="SSF102215">
    <property type="entry name" value="Creatininase"/>
    <property type="match status" value="1"/>
</dbReference>
<keyword evidence="2" id="KW-0479">Metal-binding</keyword>
<dbReference type="Proteomes" id="UP000216074">
    <property type="component" value="Unassembled WGS sequence"/>
</dbReference>
<name>A0A261G4H4_9BIFI</name>
<dbReference type="AlphaFoldDB" id="A0A261G4H4"/>
<dbReference type="InterPro" id="IPR031034">
    <property type="entry name" value="Creatininase"/>
</dbReference>
<evidence type="ECO:0000313" key="6">
    <source>
        <dbReference type="EMBL" id="OZG66310.1"/>
    </source>
</evidence>
<keyword evidence="7" id="KW-1185">Reference proteome</keyword>
<keyword evidence="3" id="KW-0378">Hydrolase</keyword>
<dbReference type="Pfam" id="PF02633">
    <property type="entry name" value="Creatininase"/>
    <property type="match status" value="1"/>
</dbReference>
<keyword evidence="4" id="KW-0862">Zinc</keyword>
<dbReference type="GO" id="GO:0006602">
    <property type="term" value="P:creatinine catabolic process"/>
    <property type="evidence" value="ECO:0007669"/>
    <property type="project" value="InterPro"/>
</dbReference>
<comment type="caution">
    <text evidence="6">The sequence shown here is derived from an EMBL/GenBank/DDBJ whole genome shotgun (WGS) entry which is preliminary data.</text>
</comment>
<dbReference type="GO" id="GO:0047789">
    <property type="term" value="F:creatininase activity"/>
    <property type="evidence" value="ECO:0007669"/>
    <property type="project" value="InterPro"/>
</dbReference>
<evidence type="ECO:0000256" key="5">
    <source>
        <dbReference type="ARBA" id="ARBA00024029"/>
    </source>
</evidence>
<dbReference type="PANTHER" id="PTHR35005:SF1">
    <property type="entry name" value="2-AMINO-5-FORMYLAMINO-6-RIBOSYLAMINOPYRIMIDIN-4(3H)-ONE 5'-MONOPHOSPHATE DEFORMYLASE"/>
    <property type="match status" value="1"/>
</dbReference>